<dbReference type="Pfam" id="PF01734">
    <property type="entry name" value="Patatin"/>
    <property type="match status" value="1"/>
</dbReference>
<dbReference type="SUPFAM" id="SSF52151">
    <property type="entry name" value="FabD/lysophospholipase-like"/>
    <property type="match status" value="1"/>
</dbReference>
<feature type="domain" description="PNPLA" evidence="5">
    <location>
        <begin position="5"/>
        <end position="165"/>
    </location>
</feature>
<evidence type="ECO:0000256" key="2">
    <source>
        <dbReference type="ARBA" id="ARBA00022963"/>
    </source>
</evidence>
<dbReference type="GO" id="GO:0016042">
    <property type="term" value="P:lipid catabolic process"/>
    <property type="evidence" value="ECO:0007669"/>
    <property type="project" value="UniProtKB-UniRule"/>
</dbReference>
<name>A0A2U2RLE1_9MICO</name>
<dbReference type="RefSeq" id="WP_109275251.1">
    <property type="nucleotide sequence ID" value="NZ_QFKX01000002.1"/>
</dbReference>
<gene>
    <name evidence="6" type="ORF">DEO23_06865</name>
</gene>
<organism evidence="6 7">
    <name type="scientific">Brachybacterium endophyticum</name>
    <dbReference type="NCBI Taxonomy" id="2182385"/>
    <lineage>
        <taxon>Bacteria</taxon>
        <taxon>Bacillati</taxon>
        <taxon>Actinomycetota</taxon>
        <taxon>Actinomycetes</taxon>
        <taxon>Micrococcales</taxon>
        <taxon>Dermabacteraceae</taxon>
        <taxon>Brachybacterium</taxon>
    </lineage>
</organism>
<dbReference type="Proteomes" id="UP000245590">
    <property type="component" value="Unassembled WGS sequence"/>
</dbReference>
<dbReference type="EMBL" id="QFKX01000002">
    <property type="protein sequence ID" value="PWH06656.1"/>
    <property type="molecule type" value="Genomic_DNA"/>
</dbReference>
<evidence type="ECO:0000259" key="5">
    <source>
        <dbReference type="PROSITE" id="PS51635"/>
    </source>
</evidence>
<dbReference type="InterPro" id="IPR050301">
    <property type="entry name" value="NTE"/>
</dbReference>
<dbReference type="Gene3D" id="3.40.1090.10">
    <property type="entry name" value="Cytosolic phospholipase A2 catalytic domain"/>
    <property type="match status" value="2"/>
</dbReference>
<keyword evidence="7" id="KW-1185">Reference proteome</keyword>
<keyword evidence="2 4" id="KW-0442">Lipid degradation</keyword>
<dbReference type="InterPro" id="IPR016035">
    <property type="entry name" value="Acyl_Trfase/lysoPLipase"/>
</dbReference>
<keyword evidence="1 4" id="KW-0378">Hydrolase</keyword>
<feature type="active site" description="Nucleophile" evidence="4">
    <location>
        <position position="38"/>
    </location>
</feature>
<feature type="short sequence motif" description="GXSXG" evidence="4">
    <location>
        <begin position="36"/>
        <end position="40"/>
    </location>
</feature>
<dbReference type="GO" id="GO:0016787">
    <property type="term" value="F:hydrolase activity"/>
    <property type="evidence" value="ECO:0007669"/>
    <property type="project" value="UniProtKB-UniRule"/>
</dbReference>
<dbReference type="PROSITE" id="PS51635">
    <property type="entry name" value="PNPLA"/>
    <property type="match status" value="1"/>
</dbReference>
<protein>
    <recommendedName>
        <fullName evidence="5">PNPLA domain-containing protein</fullName>
    </recommendedName>
</protein>
<evidence type="ECO:0000256" key="4">
    <source>
        <dbReference type="PROSITE-ProRule" id="PRU01161"/>
    </source>
</evidence>
<keyword evidence="3 4" id="KW-0443">Lipid metabolism</keyword>
<feature type="active site" description="Proton acceptor" evidence="4">
    <location>
        <position position="152"/>
    </location>
</feature>
<comment type="caution">
    <text evidence="6">The sequence shown here is derived from an EMBL/GenBank/DDBJ whole genome shotgun (WGS) entry which is preliminary data.</text>
</comment>
<dbReference type="PANTHER" id="PTHR14226">
    <property type="entry name" value="NEUROPATHY TARGET ESTERASE/SWISS CHEESE D.MELANOGASTER"/>
    <property type="match status" value="1"/>
</dbReference>
<evidence type="ECO:0000313" key="7">
    <source>
        <dbReference type="Proteomes" id="UP000245590"/>
    </source>
</evidence>
<dbReference type="PANTHER" id="PTHR14226:SF76">
    <property type="entry name" value="NTE FAMILY PROTEIN RSSA"/>
    <property type="match status" value="1"/>
</dbReference>
<dbReference type="AlphaFoldDB" id="A0A2U2RLE1"/>
<sequence>MRIELVLGAGSAFGLAHLGVLRALGERGHEVVRLHGCSMGALVAGAVAAGSDHLLEQRVDRARLRDALRLLDLRVRGAGLVGGRRIERLLEELYGERRIEELDLPLRVVATDVSTWLPVDLDSGLLREAVRASIAVPALLPPIELAGRILADGTLVQPLPVPPEPDPRADRVLAVSVLGPPAAQPWRTGVPRRRTVHYVMDSLSIAQHGIEQAVLAAHPEVSLIQLPAGDGASALSFHRAGRIAALGHLAAREQLPALGL</sequence>
<dbReference type="InterPro" id="IPR002641">
    <property type="entry name" value="PNPLA_dom"/>
</dbReference>
<reference evidence="6 7" key="1">
    <citation type="submission" date="2018-05" db="EMBL/GenBank/DDBJ databases">
        <title>Brachybacterium sp. M1HQ-2T, whole genome shotgun sequence.</title>
        <authorList>
            <person name="Tuo L."/>
        </authorList>
    </citation>
    <scope>NUCLEOTIDE SEQUENCE [LARGE SCALE GENOMIC DNA]</scope>
    <source>
        <strain evidence="6 7">M1HQ-2</strain>
    </source>
</reference>
<dbReference type="OrthoDB" id="5290098at2"/>
<accession>A0A2U2RLE1</accession>
<evidence type="ECO:0000256" key="3">
    <source>
        <dbReference type="ARBA" id="ARBA00023098"/>
    </source>
</evidence>
<proteinExistence type="predicted"/>
<evidence type="ECO:0000313" key="6">
    <source>
        <dbReference type="EMBL" id="PWH06656.1"/>
    </source>
</evidence>
<evidence type="ECO:0000256" key="1">
    <source>
        <dbReference type="ARBA" id="ARBA00022801"/>
    </source>
</evidence>
<comment type="caution">
    <text evidence="4">Lacks conserved residue(s) required for the propagation of feature annotation.</text>
</comment>